<dbReference type="EMBL" id="JAWZYT010002319">
    <property type="protein sequence ID" value="KAK4305176.1"/>
    <property type="molecule type" value="Genomic_DNA"/>
</dbReference>
<feature type="compositionally biased region" description="Gly residues" evidence="1">
    <location>
        <begin position="175"/>
        <end position="190"/>
    </location>
</feature>
<accession>A0AAE1PC76</accession>
<feature type="region of interest" description="Disordered" evidence="1">
    <location>
        <begin position="257"/>
        <end position="310"/>
    </location>
</feature>
<comment type="caution">
    <text evidence="2">The sequence shown here is derived from an EMBL/GenBank/DDBJ whole genome shotgun (WGS) entry which is preliminary data.</text>
</comment>
<sequence>MAKLGNQANTDKIGRYISETMGPGVYVERGLPVTSQGGAIPRQIRVASRPSRLSDKIKMEPPDMLGSPVSPGSHQGSPAPPGATNFVGGHMVKPPVSPQHYTGGNMYTAAAIPQSLAGTVPPPAISPGGQGLYYPSAGQHGMVPGQHRVSPPLHQQYYHLPHNVPQSYSPDSALGQGGSGYSGGGGGGVMGPPPQHGQPAISQLLDLDSQKCIDQNPIELDINNINSAELRSLLPSEHDFNVSMVDAHLSENLSSNLNIIDHPPPPSSSSISQQHNKLSKTCGASSGPSPYTLNIPQTRHEASTGGSDSLNNLKTELELLNELSSAH</sequence>
<name>A0AAE1PC76_9EUCA</name>
<organism evidence="2 3">
    <name type="scientific">Petrolisthes manimaculis</name>
    <dbReference type="NCBI Taxonomy" id="1843537"/>
    <lineage>
        <taxon>Eukaryota</taxon>
        <taxon>Metazoa</taxon>
        <taxon>Ecdysozoa</taxon>
        <taxon>Arthropoda</taxon>
        <taxon>Crustacea</taxon>
        <taxon>Multicrustacea</taxon>
        <taxon>Malacostraca</taxon>
        <taxon>Eumalacostraca</taxon>
        <taxon>Eucarida</taxon>
        <taxon>Decapoda</taxon>
        <taxon>Pleocyemata</taxon>
        <taxon>Anomura</taxon>
        <taxon>Galatheoidea</taxon>
        <taxon>Porcellanidae</taxon>
        <taxon>Petrolisthes</taxon>
    </lineage>
</organism>
<dbReference type="AlphaFoldDB" id="A0AAE1PC76"/>
<protein>
    <submittedName>
        <fullName evidence="2">Uncharacterized protein</fullName>
    </submittedName>
</protein>
<evidence type="ECO:0000256" key="1">
    <source>
        <dbReference type="SAM" id="MobiDB-lite"/>
    </source>
</evidence>
<evidence type="ECO:0000313" key="2">
    <source>
        <dbReference type="EMBL" id="KAK4305176.1"/>
    </source>
</evidence>
<feature type="region of interest" description="Disordered" evidence="1">
    <location>
        <begin position="47"/>
        <end position="85"/>
    </location>
</feature>
<feature type="compositionally biased region" description="Polar residues" evidence="1">
    <location>
        <begin position="282"/>
        <end position="297"/>
    </location>
</feature>
<feature type="compositionally biased region" description="Basic and acidic residues" evidence="1">
    <location>
        <begin position="52"/>
        <end position="61"/>
    </location>
</feature>
<proteinExistence type="predicted"/>
<gene>
    <name evidence="2" type="ORF">Pmani_022917</name>
</gene>
<keyword evidence="3" id="KW-1185">Reference proteome</keyword>
<dbReference type="Proteomes" id="UP001292094">
    <property type="component" value="Unassembled WGS sequence"/>
</dbReference>
<reference evidence="2" key="1">
    <citation type="submission" date="2023-11" db="EMBL/GenBank/DDBJ databases">
        <title>Genome assemblies of two species of porcelain crab, Petrolisthes cinctipes and Petrolisthes manimaculis (Anomura: Porcellanidae).</title>
        <authorList>
            <person name="Angst P."/>
        </authorList>
    </citation>
    <scope>NUCLEOTIDE SEQUENCE</scope>
    <source>
        <strain evidence="2">PB745_02</strain>
        <tissue evidence="2">Gill</tissue>
    </source>
</reference>
<feature type="region of interest" description="Disordered" evidence="1">
    <location>
        <begin position="161"/>
        <end position="197"/>
    </location>
</feature>
<evidence type="ECO:0000313" key="3">
    <source>
        <dbReference type="Proteomes" id="UP001292094"/>
    </source>
</evidence>